<feature type="coiled-coil region" evidence="1">
    <location>
        <begin position="236"/>
        <end position="309"/>
    </location>
</feature>
<proteinExistence type="predicted"/>
<keyword evidence="3" id="KW-1133">Transmembrane helix</keyword>
<feature type="transmembrane region" description="Helical" evidence="3">
    <location>
        <begin position="40"/>
        <end position="58"/>
    </location>
</feature>
<geneLocation type="plasmid" evidence="4">
    <name>pGTC3</name>
</geneLocation>
<name>A0A1W6QXN3_ENTFL</name>
<dbReference type="RefSeq" id="WP_172689704.1">
    <property type="nucleotide sequence ID" value="NZ_KY303941.1"/>
</dbReference>
<keyword evidence="3" id="KW-0812">Transmembrane</keyword>
<keyword evidence="1" id="KW-0175">Coiled coil</keyword>
<keyword evidence="4" id="KW-0614">Plasmid</keyword>
<keyword evidence="3" id="KW-0472">Membrane</keyword>
<dbReference type="AlphaFoldDB" id="A0A1W6QXN3"/>
<organism evidence="4">
    <name type="scientific">Enterococcus faecalis</name>
    <name type="common">Streptococcus faecalis</name>
    <dbReference type="NCBI Taxonomy" id="1351"/>
    <lineage>
        <taxon>Bacteria</taxon>
        <taxon>Bacillati</taxon>
        <taxon>Bacillota</taxon>
        <taxon>Bacilli</taxon>
        <taxon>Lactobacillales</taxon>
        <taxon>Enterococcaceae</taxon>
        <taxon>Enterococcus</taxon>
    </lineage>
</organism>
<evidence type="ECO:0000256" key="2">
    <source>
        <dbReference type="SAM" id="MobiDB-lite"/>
    </source>
</evidence>
<evidence type="ECO:0000256" key="1">
    <source>
        <dbReference type="SAM" id="Coils"/>
    </source>
</evidence>
<dbReference type="EMBL" id="KY303941">
    <property type="protein sequence ID" value="ARO46205.1"/>
    <property type="molecule type" value="Genomic_DNA"/>
</dbReference>
<evidence type="ECO:0000313" key="4">
    <source>
        <dbReference type="EMBL" id="ARO46205.1"/>
    </source>
</evidence>
<evidence type="ECO:0000256" key="3">
    <source>
        <dbReference type="SAM" id="Phobius"/>
    </source>
</evidence>
<accession>A0A1W6QXN3</accession>
<reference evidence="4" key="1">
    <citation type="submission" date="2016-12" db="EMBL/GenBank/DDBJ databases">
        <title>Characterization of a Plasmid Isolated from Enterococcus faecalis found in the Fecal Material of a Blue Whale.</title>
        <authorList>
            <person name="McLaughlin R."/>
        </authorList>
    </citation>
    <scope>NUCLEOTIDE SEQUENCE</scope>
    <source>
        <strain evidence="4">3</strain>
        <plasmid evidence="4">pGTC3</plasmid>
    </source>
</reference>
<feature type="region of interest" description="Disordered" evidence="2">
    <location>
        <begin position="168"/>
        <end position="192"/>
    </location>
</feature>
<protein>
    <submittedName>
        <fullName evidence="4">Uncharacterized protein</fullName>
    </submittedName>
</protein>
<sequence>MFDKINEWQERIETFREQVQSKEKKPRKIQSKLQKHASKFYILMCVFTICGYLFFSFSRSIFKDDSPMLDAGIGVASKTKIGSSEVEILSRKVNEDSGYGEVLFSIEDGNDQVHKNYIAFAGESKSKQQIKTDLQEISTGYYLLKLNGIPKEWKEIIIDFGYNEEKKAPTSIEQIEEETEEKQKNQSQQTTFYWDVRKSKNSPDLKEKPKENYELEVIKIEEKEVGKQQKLLAENSKKIDEEMKLIEEKIATEKQELFYKVGEEKEDGEEIVRGLEREKETYLETKKKIAEEQELLAEKADKLAEKRNKITTN</sequence>